<dbReference type="EMBL" id="KM209229">
    <property type="protein sequence ID" value="AIM51466.1"/>
    <property type="molecule type" value="Genomic_DNA"/>
</dbReference>
<protein>
    <submittedName>
        <fullName evidence="1">Uncharacterized protein</fullName>
    </submittedName>
</protein>
<evidence type="ECO:0000313" key="1">
    <source>
        <dbReference type="EMBL" id="AIM51466.1"/>
    </source>
</evidence>
<name>A0A140XAG1_9CAUD</name>
<reference evidence="1" key="1">
    <citation type="journal article" date="2015" name="PLoS ONE">
        <title>Genomic, proteomic and morphological characterization of two novel broad host lytic bacteriophages PhiPD10.3 and PhiPD23.1 infecting pectinolytic Pectobacterium spp. and Dickeya spp.</title>
        <authorList>
            <person name="Czajkowski R."/>
            <person name="Ozymko Z."/>
            <person name="de Jager V."/>
            <person name="Siwinska J."/>
            <person name="Smolarska A."/>
            <person name="Ossowicki A."/>
            <person name="Narajczyk M."/>
            <person name="Lojkowska E."/>
        </authorList>
    </citation>
    <scope>NUCLEOTIDE SEQUENCE</scope>
</reference>
<gene>
    <name evidence="1" type="ORF">HQ82_0209</name>
</gene>
<accession>A0A140XAG1</accession>
<organism evidence="1">
    <name type="scientific">Dickeya phage phiDP10.3</name>
    <dbReference type="NCBI Taxonomy" id="1542132"/>
    <lineage>
        <taxon>Viruses</taxon>
        <taxon>Duplodnaviria</taxon>
        <taxon>Heunggongvirae</taxon>
        <taxon>Uroviricota</taxon>
        <taxon>Caudoviricetes</taxon>
        <taxon>Pantevenvirales</taxon>
        <taxon>Ackermannviridae</taxon>
        <taxon>Aglimvirinae</taxon>
    </lineage>
</organism>
<sequence length="188" mass="21915">MYVPASHLNRVFITTENNVRWGDCNAVRYRRTHHSLKERNHIMSKEKYIFISPATKEFFISDVKDRVEKFRYMRSYGLASGDIDYQSLDNDRQDLIDDGWRLVPSPQYIHINLYYMKDSGKYYSEGELVLNRGEAEAEPAKNWMLAMDQIRELLDSGNLPGLIKGSKFDVFVTGQGHPGGYPHLFRIN</sequence>
<proteinExistence type="predicted"/>